<evidence type="ECO:0000256" key="2">
    <source>
        <dbReference type="ARBA" id="ARBA00004170"/>
    </source>
</evidence>
<evidence type="ECO:0000256" key="7">
    <source>
        <dbReference type="ARBA" id="ARBA00023136"/>
    </source>
</evidence>
<dbReference type="PANTHER" id="PTHR11693:SF22">
    <property type="entry name" value="ATP SYNTHASE SUBUNIT GAMMA, MITOCHONDRIAL"/>
    <property type="match status" value="1"/>
</dbReference>
<dbReference type="Pfam" id="PF00231">
    <property type="entry name" value="ATP-synt"/>
    <property type="match status" value="1"/>
</dbReference>
<keyword evidence="8 10" id="KW-0139">CF(1)</keyword>
<dbReference type="PANTHER" id="PTHR11693">
    <property type="entry name" value="ATP SYNTHASE GAMMA CHAIN"/>
    <property type="match status" value="1"/>
</dbReference>
<evidence type="ECO:0000256" key="8">
    <source>
        <dbReference type="ARBA" id="ARBA00023196"/>
    </source>
</evidence>
<dbReference type="PROSITE" id="PS00153">
    <property type="entry name" value="ATPASE_GAMMA"/>
    <property type="match status" value="1"/>
</dbReference>
<keyword evidence="9 10" id="KW-0066">ATP synthesis</keyword>
<evidence type="ECO:0000256" key="1">
    <source>
        <dbReference type="ARBA" id="ARBA00003456"/>
    </source>
</evidence>
<evidence type="ECO:0000256" key="6">
    <source>
        <dbReference type="ARBA" id="ARBA00023065"/>
    </source>
</evidence>
<evidence type="ECO:0000256" key="9">
    <source>
        <dbReference type="ARBA" id="ARBA00023310"/>
    </source>
</evidence>
<evidence type="ECO:0000256" key="3">
    <source>
        <dbReference type="ARBA" id="ARBA00007681"/>
    </source>
</evidence>
<keyword evidence="4 10" id="KW-0813">Transport</keyword>
<dbReference type="Proteomes" id="UP001501237">
    <property type="component" value="Unassembled WGS sequence"/>
</dbReference>
<evidence type="ECO:0000313" key="11">
    <source>
        <dbReference type="EMBL" id="GAA3232017.1"/>
    </source>
</evidence>
<protein>
    <recommendedName>
        <fullName evidence="10">ATP synthase gamma chain</fullName>
    </recommendedName>
    <alternativeName>
        <fullName evidence="10">ATP synthase F1 sector gamma subunit</fullName>
    </alternativeName>
    <alternativeName>
        <fullName evidence="10">F-ATPase gamma subunit</fullName>
    </alternativeName>
</protein>
<dbReference type="NCBIfam" id="TIGR01146">
    <property type="entry name" value="ATPsyn_F1gamma"/>
    <property type="match status" value="1"/>
</dbReference>
<evidence type="ECO:0000313" key="12">
    <source>
        <dbReference type="Proteomes" id="UP001501237"/>
    </source>
</evidence>
<keyword evidence="10" id="KW-1003">Cell membrane</keyword>
<dbReference type="InterPro" id="IPR035968">
    <property type="entry name" value="ATP_synth_F1_ATPase_gsu"/>
</dbReference>
<comment type="caution">
    <text evidence="11">The sequence shown here is derived from an EMBL/GenBank/DDBJ whole genome shotgun (WGS) entry which is preliminary data.</text>
</comment>
<dbReference type="PRINTS" id="PR00126">
    <property type="entry name" value="ATPASEGAMMA"/>
</dbReference>
<keyword evidence="7 10" id="KW-0472">Membrane</keyword>
<organism evidence="11 12">
    <name type="scientific">Actinocorallia longicatena</name>
    <dbReference type="NCBI Taxonomy" id="111803"/>
    <lineage>
        <taxon>Bacteria</taxon>
        <taxon>Bacillati</taxon>
        <taxon>Actinomycetota</taxon>
        <taxon>Actinomycetes</taxon>
        <taxon>Streptosporangiales</taxon>
        <taxon>Thermomonosporaceae</taxon>
        <taxon>Actinocorallia</taxon>
    </lineage>
</organism>
<keyword evidence="12" id="KW-1185">Reference proteome</keyword>
<evidence type="ECO:0000256" key="4">
    <source>
        <dbReference type="ARBA" id="ARBA00022448"/>
    </source>
</evidence>
<evidence type="ECO:0000256" key="5">
    <source>
        <dbReference type="ARBA" id="ARBA00022781"/>
    </source>
</evidence>
<comment type="similarity">
    <text evidence="3 10">Belongs to the ATPase gamma chain family.</text>
</comment>
<dbReference type="SUPFAM" id="SSF52943">
    <property type="entry name" value="ATP synthase (F1-ATPase), gamma subunit"/>
    <property type="match status" value="1"/>
</dbReference>
<dbReference type="HAMAP" id="MF_00815">
    <property type="entry name" value="ATP_synth_gamma_bact"/>
    <property type="match status" value="1"/>
</dbReference>
<dbReference type="InterPro" id="IPR000131">
    <property type="entry name" value="ATP_synth_F1_gsu"/>
</dbReference>
<accession>A0ABP6QKT4</accession>
<sequence length="302" mass="33285">MGAELRRLRVRIRSVKSTAKITRAQEMIAASKISKAQARQAASEPYARHITRAVTALISHHVSERHPLLDRKTDASRVAILLVTSDRGFCGGYNANILRHGQQLARALRDQGREPVFYVTGRRGVDNYLFNDRPMAGQWSGQSGEPGYGQAAEIGEALMRAFLAETAEGGVGEVHVVYTRFQSMLSQELTVRRILPLEIEDVEVPPEGEPVSTFDFEPSSGEVLDDLMGQYIRGRIWNMLLEAAASEHAARRRAMMSATDNANDLVTKLTRQANEARQAEVTNELNEIVGGANALADSVKTD</sequence>
<dbReference type="EMBL" id="BAAAUV010000022">
    <property type="protein sequence ID" value="GAA3232017.1"/>
    <property type="molecule type" value="Genomic_DNA"/>
</dbReference>
<keyword evidence="6 10" id="KW-0406">Ion transport</keyword>
<dbReference type="Gene3D" id="3.40.1380.10">
    <property type="match status" value="1"/>
</dbReference>
<keyword evidence="5 10" id="KW-0375">Hydrogen ion transport</keyword>
<proteinExistence type="inferred from homology"/>
<dbReference type="InterPro" id="IPR023632">
    <property type="entry name" value="ATP_synth_F1_gsu_CS"/>
</dbReference>
<comment type="subunit">
    <text evidence="10">F-type ATPases have 2 components, CF(1) - the catalytic core - and CF(0) - the membrane proton channel. CF(1) has five subunits: alpha(3), beta(3), gamma(1), delta(1), epsilon(1). CF(0) has three main subunits: a, b and c.</text>
</comment>
<comment type="function">
    <text evidence="1 10">Produces ATP from ADP in the presence of a proton gradient across the membrane. The gamma chain is believed to be important in regulating ATPase activity and the flow of protons through the CF(0) complex.</text>
</comment>
<comment type="subcellular location">
    <subcellularLocation>
        <location evidence="10">Cell membrane</location>
        <topology evidence="10">Peripheral membrane protein</topology>
    </subcellularLocation>
    <subcellularLocation>
        <location evidence="2">Membrane</location>
        <topology evidence="2">Peripheral membrane protein</topology>
    </subcellularLocation>
</comment>
<dbReference type="NCBIfam" id="NF004145">
    <property type="entry name" value="PRK05621.1-2"/>
    <property type="match status" value="1"/>
</dbReference>
<evidence type="ECO:0000256" key="10">
    <source>
        <dbReference type="HAMAP-Rule" id="MF_00815"/>
    </source>
</evidence>
<dbReference type="CDD" id="cd12151">
    <property type="entry name" value="F1-ATPase_gamma"/>
    <property type="match status" value="1"/>
</dbReference>
<gene>
    <name evidence="10" type="primary">atpG</name>
    <name evidence="11" type="ORF">GCM10010468_63530</name>
</gene>
<reference evidence="12" key="1">
    <citation type="journal article" date="2019" name="Int. J. Syst. Evol. Microbiol.">
        <title>The Global Catalogue of Microorganisms (GCM) 10K type strain sequencing project: providing services to taxonomists for standard genome sequencing and annotation.</title>
        <authorList>
            <consortium name="The Broad Institute Genomics Platform"/>
            <consortium name="The Broad Institute Genome Sequencing Center for Infectious Disease"/>
            <person name="Wu L."/>
            <person name="Ma J."/>
        </authorList>
    </citation>
    <scope>NUCLEOTIDE SEQUENCE [LARGE SCALE GENOMIC DNA]</scope>
    <source>
        <strain evidence="12">JCM 9377</strain>
    </source>
</reference>
<name>A0ABP6QKT4_9ACTN</name>
<dbReference type="RefSeq" id="WP_344835650.1">
    <property type="nucleotide sequence ID" value="NZ_BAAAUV010000022.1"/>
</dbReference>
<dbReference type="Gene3D" id="1.10.287.80">
    <property type="entry name" value="ATP synthase, gamma subunit, helix hairpin domain"/>
    <property type="match status" value="2"/>
</dbReference>